<feature type="transmembrane region" description="Helical" evidence="1">
    <location>
        <begin position="6"/>
        <end position="27"/>
    </location>
</feature>
<gene>
    <name evidence="2" type="ORF">HannXRQ_Chr09g0269631</name>
</gene>
<keyword evidence="1" id="KW-0812">Transmembrane</keyword>
<sequence>MSLVSYSVTLLVLKIAYSCFVIVFLCIWTLKSRLLFVGTANHIYVLVFVLLEGFDVKEEKVCVDYRFVCFINCFLVLCNDVLLCLNFEI</sequence>
<accession>A0A251TZU7</accession>
<feature type="transmembrane region" description="Helical" evidence="1">
    <location>
        <begin position="65"/>
        <end position="85"/>
    </location>
</feature>
<keyword evidence="3" id="KW-1185">Reference proteome</keyword>
<keyword evidence="1" id="KW-1133">Transmembrane helix</keyword>
<dbReference type="AlphaFoldDB" id="A0A251TZU7"/>
<evidence type="ECO:0000313" key="3">
    <source>
        <dbReference type="Proteomes" id="UP000215914"/>
    </source>
</evidence>
<name>A0A251TZU7_HELAN</name>
<reference evidence="3" key="1">
    <citation type="journal article" date="2017" name="Nature">
        <title>The sunflower genome provides insights into oil metabolism, flowering and Asterid evolution.</title>
        <authorList>
            <person name="Badouin H."/>
            <person name="Gouzy J."/>
            <person name="Grassa C.J."/>
            <person name="Murat F."/>
            <person name="Staton S.E."/>
            <person name="Cottret L."/>
            <person name="Lelandais-Briere C."/>
            <person name="Owens G.L."/>
            <person name="Carrere S."/>
            <person name="Mayjonade B."/>
            <person name="Legrand L."/>
            <person name="Gill N."/>
            <person name="Kane N.C."/>
            <person name="Bowers J.E."/>
            <person name="Hubner S."/>
            <person name="Bellec A."/>
            <person name="Berard A."/>
            <person name="Berges H."/>
            <person name="Blanchet N."/>
            <person name="Boniface M.C."/>
            <person name="Brunel D."/>
            <person name="Catrice O."/>
            <person name="Chaidir N."/>
            <person name="Claudel C."/>
            <person name="Donnadieu C."/>
            <person name="Faraut T."/>
            <person name="Fievet G."/>
            <person name="Helmstetter N."/>
            <person name="King M."/>
            <person name="Knapp S.J."/>
            <person name="Lai Z."/>
            <person name="Le Paslier M.C."/>
            <person name="Lippi Y."/>
            <person name="Lorenzon L."/>
            <person name="Mandel J.R."/>
            <person name="Marage G."/>
            <person name="Marchand G."/>
            <person name="Marquand E."/>
            <person name="Bret-Mestries E."/>
            <person name="Morien E."/>
            <person name="Nambeesan S."/>
            <person name="Nguyen T."/>
            <person name="Pegot-Espagnet P."/>
            <person name="Pouilly N."/>
            <person name="Raftis F."/>
            <person name="Sallet E."/>
            <person name="Schiex T."/>
            <person name="Thomas J."/>
            <person name="Vandecasteele C."/>
            <person name="Vares D."/>
            <person name="Vear F."/>
            <person name="Vautrin S."/>
            <person name="Crespi M."/>
            <person name="Mangin B."/>
            <person name="Burke J.M."/>
            <person name="Salse J."/>
            <person name="Munos S."/>
            <person name="Vincourt P."/>
            <person name="Rieseberg L.H."/>
            <person name="Langlade N.B."/>
        </authorList>
    </citation>
    <scope>NUCLEOTIDE SEQUENCE [LARGE SCALE GENOMIC DNA]</scope>
    <source>
        <strain evidence="3">cv. SF193</strain>
    </source>
</reference>
<proteinExistence type="predicted"/>
<keyword evidence="1" id="KW-0472">Membrane</keyword>
<dbReference type="Proteomes" id="UP000215914">
    <property type="component" value="Chromosome 9"/>
</dbReference>
<protein>
    <submittedName>
        <fullName evidence="2">Uncharacterized protein</fullName>
    </submittedName>
</protein>
<dbReference type="InParanoid" id="A0A251TZU7"/>
<evidence type="ECO:0000313" key="2">
    <source>
        <dbReference type="EMBL" id="OTG16273.1"/>
    </source>
</evidence>
<feature type="transmembrane region" description="Helical" evidence="1">
    <location>
        <begin position="34"/>
        <end position="53"/>
    </location>
</feature>
<dbReference type="EMBL" id="CM007898">
    <property type="protein sequence ID" value="OTG16273.1"/>
    <property type="molecule type" value="Genomic_DNA"/>
</dbReference>
<evidence type="ECO:0000256" key="1">
    <source>
        <dbReference type="SAM" id="Phobius"/>
    </source>
</evidence>
<organism evidence="2 3">
    <name type="scientific">Helianthus annuus</name>
    <name type="common">Common sunflower</name>
    <dbReference type="NCBI Taxonomy" id="4232"/>
    <lineage>
        <taxon>Eukaryota</taxon>
        <taxon>Viridiplantae</taxon>
        <taxon>Streptophyta</taxon>
        <taxon>Embryophyta</taxon>
        <taxon>Tracheophyta</taxon>
        <taxon>Spermatophyta</taxon>
        <taxon>Magnoliopsida</taxon>
        <taxon>eudicotyledons</taxon>
        <taxon>Gunneridae</taxon>
        <taxon>Pentapetalae</taxon>
        <taxon>asterids</taxon>
        <taxon>campanulids</taxon>
        <taxon>Asterales</taxon>
        <taxon>Asteraceae</taxon>
        <taxon>Asteroideae</taxon>
        <taxon>Heliantheae alliance</taxon>
        <taxon>Heliantheae</taxon>
        <taxon>Helianthus</taxon>
    </lineage>
</organism>